<proteinExistence type="predicted"/>
<feature type="non-terminal residue" evidence="2">
    <location>
        <position position="96"/>
    </location>
</feature>
<name>A0A1X0P7I6_9TRYP</name>
<evidence type="ECO:0000313" key="2">
    <source>
        <dbReference type="EMBL" id="ORC92838.1"/>
    </source>
</evidence>
<dbReference type="Proteomes" id="UP000192257">
    <property type="component" value="Unassembled WGS sequence"/>
</dbReference>
<dbReference type="VEuPathDB" id="TriTrypDB:TM35_000021640"/>
<feature type="compositionally biased region" description="Low complexity" evidence="1">
    <location>
        <begin position="12"/>
        <end position="26"/>
    </location>
</feature>
<accession>A0A1X0P7I6</accession>
<dbReference type="RefSeq" id="XP_028886904.1">
    <property type="nucleotide sequence ID" value="XM_029021482.1"/>
</dbReference>
<feature type="region of interest" description="Disordered" evidence="1">
    <location>
        <begin position="1"/>
        <end position="34"/>
    </location>
</feature>
<sequence length="96" mass="10603">MEADVGMPSPWLSSPRHPLSGSSSGPDYPSADVNVEGRDSRYAADSSTKKIVNETPVGKMKYGLPPLDAETRNLVARMRDLVYNQRRTDEVKINKP</sequence>
<dbReference type="EMBL" id="NBCO01000002">
    <property type="protein sequence ID" value="ORC92838.1"/>
    <property type="molecule type" value="Genomic_DNA"/>
</dbReference>
<reference evidence="2 3" key="1">
    <citation type="submission" date="2017-03" db="EMBL/GenBank/DDBJ databases">
        <title>An alternative strategy for trypanosome survival in the mammalian bloodstream revealed through genome and transcriptome analysis of the ubiquitous bovine parasite Trypanosoma (Megatrypanum) theileri.</title>
        <authorList>
            <person name="Kelly S."/>
            <person name="Ivens A."/>
            <person name="Mott A."/>
            <person name="O'Neill E."/>
            <person name="Emms D."/>
            <person name="Macleod O."/>
            <person name="Voorheis P."/>
            <person name="Matthews J."/>
            <person name="Matthews K."/>
            <person name="Carrington M."/>
        </authorList>
    </citation>
    <scope>NUCLEOTIDE SEQUENCE [LARGE SCALE GENOMIC DNA]</scope>
    <source>
        <strain evidence="2">Edinburgh</strain>
    </source>
</reference>
<organism evidence="2 3">
    <name type="scientific">Trypanosoma theileri</name>
    <dbReference type="NCBI Taxonomy" id="67003"/>
    <lineage>
        <taxon>Eukaryota</taxon>
        <taxon>Discoba</taxon>
        <taxon>Euglenozoa</taxon>
        <taxon>Kinetoplastea</taxon>
        <taxon>Metakinetoplastina</taxon>
        <taxon>Trypanosomatida</taxon>
        <taxon>Trypanosomatidae</taxon>
        <taxon>Trypanosoma</taxon>
    </lineage>
</organism>
<gene>
    <name evidence="2" type="ORF">TM35_000021640</name>
</gene>
<evidence type="ECO:0000256" key="1">
    <source>
        <dbReference type="SAM" id="MobiDB-lite"/>
    </source>
</evidence>
<dbReference type="GeneID" id="39981262"/>
<keyword evidence="3" id="KW-1185">Reference proteome</keyword>
<protein>
    <submittedName>
        <fullName evidence="2">Uncharacterized protein</fullName>
    </submittedName>
</protein>
<dbReference type="AlphaFoldDB" id="A0A1X0P7I6"/>
<comment type="caution">
    <text evidence="2">The sequence shown here is derived from an EMBL/GenBank/DDBJ whole genome shotgun (WGS) entry which is preliminary data.</text>
</comment>
<evidence type="ECO:0000313" key="3">
    <source>
        <dbReference type="Proteomes" id="UP000192257"/>
    </source>
</evidence>